<dbReference type="GO" id="GO:0005840">
    <property type="term" value="C:ribosome"/>
    <property type="evidence" value="ECO:0007669"/>
    <property type="project" value="UniProtKB-KW"/>
</dbReference>
<organism evidence="3 4">
    <name type="scientific">Petrotoga mexicana DSM 14811</name>
    <dbReference type="NCBI Taxonomy" id="1122954"/>
    <lineage>
        <taxon>Bacteria</taxon>
        <taxon>Thermotogati</taxon>
        <taxon>Thermotogota</taxon>
        <taxon>Thermotogae</taxon>
        <taxon>Petrotogales</taxon>
        <taxon>Petrotogaceae</taxon>
        <taxon>Petrotoga</taxon>
    </lineage>
</organism>
<dbReference type="InterPro" id="IPR050078">
    <property type="entry name" value="Ribosomal_L11_MeTrfase_PrmA"/>
</dbReference>
<keyword evidence="4" id="KW-1185">Reference proteome</keyword>
<protein>
    <submittedName>
        <fullName evidence="3">Ribosomal protein L11 methyltransferase</fullName>
    </submittedName>
</protein>
<keyword evidence="2 3" id="KW-0808">Transferase</keyword>
<keyword evidence="3" id="KW-0689">Ribosomal protein</keyword>
<keyword evidence="1 3" id="KW-0489">Methyltransferase</keyword>
<gene>
    <name evidence="3" type="ORF">X927_00895</name>
</gene>
<dbReference type="CDD" id="cd02440">
    <property type="entry name" value="AdoMet_MTases"/>
    <property type="match status" value="1"/>
</dbReference>
<proteinExistence type="predicted"/>
<evidence type="ECO:0000313" key="3">
    <source>
        <dbReference type="EMBL" id="PNS01369.1"/>
    </source>
</evidence>
<dbReference type="PANTHER" id="PTHR43648">
    <property type="entry name" value="ELECTRON TRANSFER FLAVOPROTEIN BETA SUBUNIT LYSINE METHYLTRANSFERASE"/>
    <property type="match status" value="1"/>
</dbReference>
<name>A0A2K1PF05_9BACT</name>
<dbReference type="Pfam" id="PF06325">
    <property type="entry name" value="PrmA"/>
    <property type="match status" value="1"/>
</dbReference>
<keyword evidence="3" id="KW-0687">Ribonucleoprotein</keyword>
<dbReference type="InterPro" id="IPR029063">
    <property type="entry name" value="SAM-dependent_MTases_sf"/>
</dbReference>
<dbReference type="Proteomes" id="UP000236604">
    <property type="component" value="Unassembled WGS sequence"/>
</dbReference>
<dbReference type="SUPFAM" id="SSF53335">
    <property type="entry name" value="S-adenosyl-L-methionine-dependent methyltransferases"/>
    <property type="match status" value="1"/>
</dbReference>
<dbReference type="PANTHER" id="PTHR43648:SF1">
    <property type="entry name" value="ELECTRON TRANSFER FLAVOPROTEIN BETA SUBUNIT LYSINE METHYLTRANSFERASE"/>
    <property type="match status" value="1"/>
</dbReference>
<dbReference type="GO" id="GO:0032259">
    <property type="term" value="P:methylation"/>
    <property type="evidence" value="ECO:0007669"/>
    <property type="project" value="UniProtKB-KW"/>
</dbReference>
<accession>A0A2K1PF05</accession>
<sequence>MKLYVKKEEQIKDILDLLSLYGLRLLSKEITEESQWLEEWKKTINVFELIDGVWVNPFSDKKIEKPGIVLNVIPGSAFGTGLHSTTKLAAELLRKADCIGKDVIDVGTGSGILSVLAKKFGANRVLALDNDTLAIEKAKETAILNDVDIEIRESDLLSAVEEHERFDILVSNIVAEVLIQLMKDHKFDKVLKEKGFVIFSGIIESKEKSVIEQAKEVNLVLRDRTEDGSWIALLFHKKT</sequence>
<dbReference type="AlphaFoldDB" id="A0A2K1PF05"/>
<dbReference type="Gene3D" id="3.40.50.150">
    <property type="entry name" value="Vaccinia Virus protein VP39"/>
    <property type="match status" value="1"/>
</dbReference>
<evidence type="ECO:0000256" key="2">
    <source>
        <dbReference type="ARBA" id="ARBA00022679"/>
    </source>
</evidence>
<evidence type="ECO:0000256" key="1">
    <source>
        <dbReference type="ARBA" id="ARBA00022603"/>
    </source>
</evidence>
<dbReference type="EMBL" id="AZRN01000002">
    <property type="protein sequence ID" value="PNS01369.1"/>
    <property type="molecule type" value="Genomic_DNA"/>
</dbReference>
<dbReference type="GO" id="GO:0008276">
    <property type="term" value="F:protein methyltransferase activity"/>
    <property type="evidence" value="ECO:0007669"/>
    <property type="project" value="TreeGrafter"/>
</dbReference>
<evidence type="ECO:0000313" key="4">
    <source>
        <dbReference type="Proteomes" id="UP000236604"/>
    </source>
</evidence>
<reference evidence="3 4" key="1">
    <citation type="submission" date="2013-12" db="EMBL/GenBank/DDBJ databases">
        <title>Comparative genomics of Petrotoga isolates.</title>
        <authorList>
            <person name="Nesbo C.L."/>
            <person name="Charchuk R."/>
            <person name="Chow K."/>
        </authorList>
    </citation>
    <scope>NUCLEOTIDE SEQUENCE [LARGE SCALE GENOMIC DNA]</scope>
    <source>
        <strain evidence="3 4">DSM 14811</strain>
    </source>
</reference>
<comment type="caution">
    <text evidence="3">The sequence shown here is derived from an EMBL/GenBank/DDBJ whole genome shotgun (WGS) entry which is preliminary data.</text>
</comment>